<evidence type="ECO:0008006" key="6">
    <source>
        <dbReference type="Google" id="ProtNLM"/>
    </source>
</evidence>
<keyword evidence="2" id="KW-0812">Transmembrane</keyword>
<keyword evidence="2" id="KW-0472">Membrane</keyword>
<dbReference type="Proteomes" id="UP000680865">
    <property type="component" value="Unassembled WGS sequence"/>
</dbReference>
<feature type="signal peptide" evidence="3">
    <location>
        <begin position="1"/>
        <end position="25"/>
    </location>
</feature>
<reference evidence="4" key="1">
    <citation type="submission" date="2021-03" db="EMBL/GenBank/DDBJ databases">
        <title>Whole genome shotgun sequence of Actinoplanes consettensis NBRC 14913.</title>
        <authorList>
            <person name="Komaki H."/>
            <person name="Tamura T."/>
        </authorList>
    </citation>
    <scope>NUCLEOTIDE SEQUENCE</scope>
    <source>
        <strain evidence="4">NBRC 14913</strain>
    </source>
</reference>
<feature type="transmembrane region" description="Helical" evidence="2">
    <location>
        <begin position="494"/>
        <end position="514"/>
    </location>
</feature>
<proteinExistence type="predicted"/>
<dbReference type="EMBL" id="BOQP01000024">
    <property type="protein sequence ID" value="GIM75495.1"/>
    <property type="molecule type" value="Genomic_DNA"/>
</dbReference>
<keyword evidence="2" id="KW-1133">Transmembrane helix</keyword>
<name>A0A919SME4_9ACTN</name>
<evidence type="ECO:0000256" key="2">
    <source>
        <dbReference type="SAM" id="Phobius"/>
    </source>
</evidence>
<gene>
    <name evidence="4" type="ORF">Aco04nite_45640</name>
</gene>
<evidence type="ECO:0000313" key="4">
    <source>
        <dbReference type="EMBL" id="GIM75495.1"/>
    </source>
</evidence>
<protein>
    <recommendedName>
        <fullName evidence="6">Gram-positive cocci surface proteins LPxTG domain-containing protein</fullName>
    </recommendedName>
</protein>
<feature type="region of interest" description="Disordered" evidence="1">
    <location>
        <begin position="449"/>
        <end position="485"/>
    </location>
</feature>
<evidence type="ECO:0000256" key="3">
    <source>
        <dbReference type="SAM" id="SignalP"/>
    </source>
</evidence>
<dbReference type="RefSeq" id="WP_212999257.1">
    <property type="nucleotide sequence ID" value="NZ_BAAATW010000013.1"/>
</dbReference>
<feature type="compositionally biased region" description="Gly residues" evidence="1">
    <location>
        <begin position="473"/>
        <end position="485"/>
    </location>
</feature>
<dbReference type="NCBIfam" id="TIGR01167">
    <property type="entry name" value="LPXTG_anchor"/>
    <property type="match status" value="1"/>
</dbReference>
<accession>A0A919SME4</accession>
<dbReference type="AlphaFoldDB" id="A0A919SME4"/>
<evidence type="ECO:0000313" key="5">
    <source>
        <dbReference type="Proteomes" id="UP000680865"/>
    </source>
</evidence>
<evidence type="ECO:0000256" key="1">
    <source>
        <dbReference type="SAM" id="MobiDB-lite"/>
    </source>
</evidence>
<sequence length="524" mass="54302">MIRKLAAGVAGLVLAALAAPLPAFAAPPPDGVTVDFDHLSLVPEVRGSLQAAGLDLGRKPRLLHDLTATIDTSGLAGVATVRRAFADDQDGCTFTDALITCAEGTVTTVWTNFVTLSYQPVPGAVAGAEGSATLRITSRELGTLTKTAKVVLTQEAELAVPGEQGQAFDVEPGDTVAMAMSISNPGTVPVTGVDAFFDIDARLAAVKKYSNCWYGTRRAYCHFDQTLEPGRTYDAAEKPVLRISPEIPAPYVFESFLAWQTPADSRDYVDIVMAQDAKKGDAGTLKLVARAATAKAALPQTAGPAGERVFFEVHGKQTANVTAVGAELTGEVGDTVTARLGLKNLGPSMLISYNPAAEAAVIIPAGTTVTKSPEECEGSGSYYVCRIPTWRAETFTDKGESVTWPFTLRIDRAGPLTGWVTVKENLIYLAQPPETNTTDNTADILIGRPVRNTATPGGTTPGGTTPGGTTPDGDGGGSGGEGGGGTLPITGANAAVIGVAGALLIAGGVVAFLVTRRRKSRFEA</sequence>
<keyword evidence="5" id="KW-1185">Reference proteome</keyword>
<organism evidence="4 5">
    <name type="scientific">Winogradskya consettensis</name>
    <dbReference type="NCBI Taxonomy" id="113560"/>
    <lineage>
        <taxon>Bacteria</taxon>
        <taxon>Bacillati</taxon>
        <taxon>Actinomycetota</taxon>
        <taxon>Actinomycetes</taxon>
        <taxon>Micromonosporales</taxon>
        <taxon>Micromonosporaceae</taxon>
        <taxon>Winogradskya</taxon>
    </lineage>
</organism>
<comment type="caution">
    <text evidence="4">The sequence shown here is derived from an EMBL/GenBank/DDBJ whole genome shotgun (WGS) entry which is preliminary data.</text>
</comment>
<feature type="chain" id="PRO_5037297242" description="Gram-positive cocci surface proteins LPxTG domain-containing protein" evidence="3">
    <location>
        <begin position="26"/>
        <end position="524"/>
    </location>
</feature>
<keyword evidence="3" id="KW-0732">Signal</keyword>